<dbReference type="OrthoDB" id="8101392at2"/>
<protein>
    <submittedName>
        <fullName evidence="1">Uncharacterized protein</fullName>
    </submittedName>
</protein>
<sequence>MIRAIHFPNPDAFRASQHPGATHFDLTKGATDEAILWFFCPCGCGGLVRIKVGIDVKPADSPSWNWNGSVADPTLSPSVNRLDCGWHGWLRDGYWEEA</sequence>
<evidence type="ECO:0000313" key="1">
    <source>
        <dbReference type="EMBL" id="CUH67998.1"/>
    </source>
</evidence>
<dbReference type="Proteomes" id="UP000051587">
    <property type="component" value="Unassembled WGS sequence"/>
</dbReference>
<gene>
    <name evidence="1" type="ORF">TG4357_03330</name>
</gene>
<dbReference type="InterPro" id="IPR045384">
    <property type="entry name" value="DUF6527"/>
</dbReference>
<organism evidence="1 2">
    <name type="scientific">Thalassovita gelatinovora</name>
    <name type="common">Thalassobius gelatinovorus</name>
    <dbReference type="NCBI Taxonomy" id="53501"/>
    <lineage>
        <taxon>Bacteria</taxon>
        <taxon>Pseudomonadati</taxon>
        <taxon>Pseudomonadota</taxon>
        <taxon>Alphaproteobacteria</taxon>
        <taxon>Rhodobacterales</taxon>
        <taxon>Roseobacteraceae</taxon>
        <taxon>Thalassovita</taxon>
    </lineage>
</organism>
<dbReference type="RefSeq" id="WP_058264018.1">
    <property type="nucleotide sequence ID" value="NZ_CP051181.1"/>
</dbReference>
<proteinExistence type="predicted"/>
<dbReference type="AlphaFoldDB" id="A0A0P1FJ34"/>
<keyword evidence="2" id="KW-1185">Reference proteome</keyword>
<reference evidence="1 2" key="1">
    <citation type="submission" date="2015-09" db="EMBL/GenBank/DDBJ databases">
        <authorList>
            <consortium name="Swine Surveillance"/>
        </authorList>
    </citation>
    <scope>NUCLEOTIDE SEQUENCE [LARGE SCALE GENOMIC DNA]</scope>
    <source>
        <strain evidence="1 2">CECT 4357</strain>
    </source>
</reference>
<name>A0A0P1FJ34_THAGE</name>
<dbReference type="STRING" id="53501.SAMN04488043_104201"/>
<dbReference type="EMBL" id="CYSA01000027">
    <property type="protein sequence ID" value="CUH67998.1"/>
    <property type="molecule type" value="Genomic_DNA"/>
</dbReference>
<evidence type="ECO:0000313" key="2">
    <source>
        <dbReference type="Proteomes" id="UP000051587"/>
    </source>
</evidence>
<accession>A0A0P1FJ34</accession>
<dbReference type="Pfam" id="PF20137">
    <property type="entry name" value="BubE"/>
    <property type="match status" value="1"/>
</dbReference>